<sequence>MGKGSGTGCCAGCGQGEGDGNVFIGSSFAVVCSILFCACGLPMLLAGIILTAFGPANTWVLYYRALVALILIVLLCTGKLHRNNRVQTSSVVNSTSYNAGIRRQNQHPVMISQPPPYTSNNPPPYSQIQNHPESFTGRPPTAQQTLPGYGITNPTTPPNPVYPPPNYERY</sequence>
<protein>
    <recommendedName>
        <fullName evidence="5">Transmembrane protein</fullName>
    </recommendedName>
</protein>
<organism evidence="3 4">
    <name type="scientific">Paralvinella palmiformis</name>
    <dbReference type="NCBI Taxonomy" id="53620"/>
    <lineage>
        <taxon>Eukaryota</taxon>
        <taxon>Metazoa</taxon>
        <taxon>Spiralia</taxon>
        <taxon>Lophotrochozoa</taxon>
        <taxon>Annelida</taxon>
        <taxon>Polychaeta</taxon>
        <taxon>Sedentaria</taxon>
        <taxon>Canalipalpata</taxon>
        <taxon>Terebellida</taxon>
        <taxon>Terebelliformia</taxon>
        <taxon>Alvinellidae</taxon>
        <taxon>Paralvinella</taxon>
    </lineage>
</organism>
<keyword evidence="2" id="KW-0472">Membrane</keyword>
<dbReference type="EMBL" id="JAODUP010000037">
    <property type="protein sequence ID" value="KAK2166592.1"/>
    <property type="molecule type" value="Genomic_DNA"/>
</dbReference>
<gene>
    <name evidence="3" type="ORF">LSH36_37g01015</name>
</gene>
<feature type="region of interest" description="Disordered" evidence="1">
    <location>
        <begin position="109"/>
        <end position="170"/>
    </location>
</feature>
<evidence type="ECO:0000313" key="4">
    <source>
        <dbReference type="Proteomes" id="UP001208570"/>
    </source>
</evidence>
<evidence type="ECO:0000313" key="3">
    <source>
        <dbReference type="EMBL" id="KAK2166592.1"/>
    </source>
</evidence>
<reference evidence="3" key="1">
    <citation type="journal article" date="2023" name="Mol. Biol. Evol.">
        <title>Third-Generation Sequencing Reveals the Adaptive Role of the Epigenome in Three Deep-Sea Polychaetes.</title>
        <authorList>
            <person name="Perez M."/>
            <person name="Aroh O."/>
            <person name="Sun Y."/>
            <person name="Lan Y."/>
            <person name="Juniper S.K."/>
            <person name="Young C.R."/>
            <person name="Angers B."/>
            <person name="Qian P.Y."/>
        </authorList>
    </citation>
    <scope>NUCLEOTIDE SEQUENCE</scope>
    <source>
        <strain evidence="3">P08H-3</strain>
    </source>
</reference>
<feature type="transmembrane region" description="Helical" evidence="2">
    <location>
        <begin position="28"/>
        <end position="53"/>
    </location>
</feature>
<evidence type="ECO:0000256" key="2">
    <source>
        <dbReference type="SAM" id="Phobius"/>
    </source>
</evidence>
<dbReference type="AlphaFoldDB" id="A0AAD9K8C1"/>
<feature type="transmembrane region" description="Helical" evidence="2">
    <location>
        <begin position="59"/>
        <end position="77"/>
    </location>
</feature>
<keyword evidence="2" id="KW-1133">Transmembrane helix</keyword>
<dbReference type="Proteomes" id="UP001208570">
    <property type="component" value="Unassembled WGS sequence"/>
</dbReference>
<comment type="caution">
    <text evidence="3">The sequence shown here is derived from an EMBL/GenBank/DDBJ whole genome shotgun (WGS) entry which is preliminary data.</text>
</comment>
<keyword evidence="2" id="KW-0812">Transmembrane</keyword>
<accession>A0AAD9K8C1</accession>
<feature type="compositionally biased region" description="Pro residues" evidence="1">
    <location>
        <begin position="113"/>
        <end position="125"/>
    </location>
</feature>
<feature type="compositionally biased region" description="Pro residues" evidence="1">
    <location>
        <begin position="155"/>
        <end position="170"/>
    </location>
</feature>
<evidence type="ECO:0008006" key="5">
    <source>
        <dbReference type="Google" id="ProtNLM"/>
    </source>
</evidence>
<evidence type="ECO:0000256" key="1">
    <source>
        <dbReference type="SAM" id="MobiDB-lite"/>
    </source>
</evidence>
<proteinExistence type="predicted"/>
<keyword evidence="4" id="KW-1185">Reference proteome</keyword>
<name>A0AAD9K8C1_9ANNE</name>